<keyword evidence="21" id="KW-1185">Reference proteome</keyword>
<proteinExistence type="inferred from homology"/>
<dbReference type="Gene3D" id="1.20.120.1200">
    <property type="entry name" value="NADH-ubiquinone/plastoquinone oxidoreductase chain 6, subunit NuoJ"/>
    <property type="match status" value="1"/>
</dbReference>
<evidence type="ECO:0000256" key="13">
    <source>
        <dbReference type="ARBA" id="ARBA00023128"/>
    </source>
</evidence>
<feature type="transmembrane region" description="Helical" evidence="19">
    <location>
        <begin position="96"/>
        <end position="120"/>
    </location>
</feature>
<dbReference type="Proteomes" id="UP000006718">
    <property type="component" value="Chromosome 14"/>
</dbReference>
<accession>A0A5F8A9X5</accession>
<evidence type="ECO:0000256" key="9">
    <source>
        <dbReference type="ARBA" id="ARBA00022967"/>
    </source>
</evidence>
<dbReference type="Pfam" id="PF00499">
    <property type="entry name" value="Oxidored_q3"/>
    <property type="match status" value="1"/>
</dbReference>
<keyword evidence="13" id="KW-0496">Mitochondrion</keyword>
<evidence type="ECO:0000256" key="12">
    <source>
        <dbReference type="ARBA" id="ARBA00023027"/>
    </source>
</evidence>
<dbReference type="GeneTree" id="ENSGT00390000003988"/>
<dbReference type="InterPro" id="IPR001457">
    <property type="entry name" value="NADH_UbQ/plastoQ_OxRdtase_su6"/>
</dbReference>
<evidence type="ECO:0000256" key="11">
    <source>
        <dbReference type="ARBA" id="ARBA00022989"/>
    </source>
</evidence>
<feature type="transmembrane region" description="Helical" evidence="19">
    <location>
        <begin position="157"/>
        <end position="177"/>
    </location>
</feature>
<evidence type="ECO:0000313" key="21">
    <source>
        <dbReference type="Proteomes" id="UP000006718"/>
    </source>
</evidence>
<keyword evidence="5" id="KW-0813">Transport</keyword>
<dbReference type="GO" id="GO:0005743">
    <property type="term" value="C:mitochondrial inner membrane"/>
    <property type="evidence" value="ECO:0007669"/>
    <property type="project" value="UniProtKB-SubCell"/>
</dbReference>
<dbReference type="Ensembl" id="ENSMMUT00000102766.1">
    <property type="protein sequence ID" value="ENSMMUP00000074743.1"/>
    <property type="gene ID" value="ENSMMUG00000063316.1"/>
</dbReference>
<dbReference type="PANTHER" id="PTHR11435">
    <property type="entry name" value="NADH UBIQUINONE OXIDOREDUCTASE SUBUNIT ND6"/>
    <property type="match status" value="1"/>
</dbReference>
<sequence length="221" mass="23951">MICKIRQAARSEPKFHHMERLGGAGKSMRERLIIFRIGLDLRIGVIGAFIVEIQRWFFVPLVMVGVHVKAMTYILFALSVLLVMGFVGFSSKPSPIYGGLALIVSGVIGCVIVLSCGGAYMGLMMFLVYLGGMMVVFGYTTAMAIEEYPETWGSGFEVLGGLLVGLIMEVVLVLWVLSLDEAVEVVVSFSDTGDWVIFEGEGSGLIRGDSIGAGALYDYGR</sequence>
<dbReference type="InterPro" id="IPR042106">
    <property type="entry name" value="Nuo/plastoQ_OxRdtase_6_NuoJ"/>
</dbReference>
<dbReference type="PaxDb" id="9544-ENSMMUP00000031373"/>
<evidence type="ECO:0000256" key="5">
    <source>
        <dbReference type="ARBA" id="ARBA00022448"/>
    </source>
</evidence>
<evidence type="ECO:0000256" key="2">
    <source>
        <dbReference type="ARBA" id="ARBA00005698"/>
    </source>
</evidence>
<dbReference type="PANTHER" id="PTHR11435:SF1">
    <property type="entry name" value="NADH-UBIQUINONE OXIDOREDUCTASE CHAIN 6"/>
    <property type="match status" value="1"/>
</dbReference>
<comment type="similarity">
    <text evidence="2">Belongs to the complex I subunit 6 family.</text>
</comment>
<reference evidence="20" key="4">
    <citation type="submission" date="2025-09" db="UniProtKB">
        <authorList>
            <consortium name="Ensembl"/>
        </authorList>
    </citation>
    <scope>IDENTIFICATION</scope>
    <source>
        <strain evidence="20">17573</strain>
    </source>
</reference>
<comment type="function">
    <text evidence="15">Core subunit of the mitochondrial membrane respiratory chain NADH dehydrogenase (Complex I) which catalyzes electron transfer from NADH through the respiratory chain, using ubiquinone as an electron acceptor. Essential for the catalytic activity and assembly of complex I.</text>
</comment>
<keyword evidence="14 19" id="KW-0472">Membrane</keyword>
<dbReference type="STRING" id="9544.ENSMMUP00000074743"/>
<organism evidence="20 21">
    <name type="scientific">Macaca mulatta</name>
    <name type="common">Rhesus macaque</name>
    <dbReference type="NCBI Taxonomy" id="9544"/>
    <lineage>
        <taxon>Eukaryota</taxon>
        <taxon>Metazoa</taxon>
        <taxon>Chordata</taxon>
        <taxon>Craniata</taxon>
        <taxon>Vertebrata</taxon>
        <taxon>Euteleostomi</taxon>
        <taxon>Mammalia</taxon>
        <taxon>Eutheria</taxon>
        <taxon>Euarchontoglires</taxon>
        <taxon>Primates</taxon>
        <taxon>Haplorrhini</taxon>
        <taxon>Catarrhini</taxon>
        <taxon>Cercopithecidae</taxon>
        <taxon>Cercopithecinae</taxon>
        <taxon>Macaca</taxon>
    </lineage>
</organism>
<dbReference type="FunCoup" id="A0A5F8A9X5">
    <property type="interactions" value="304"/>
</dbReference>
<keyword evidence="6" id="KW-0679">Respiratory chain</keyword>
<keyword evidence="12" id="KW-0520">NAD</keyword>
<reference evidence="21" key="1">
    <citation type="journal article" date="2007" name="Science">
        <title>Evolutionary and biomedical insights from the rhesus macaque genome.</title>
        <authorList>
            <person name="Gibbs R.A."/>
            <person name="Rogers J."/>
            <person name="Katze M.G."/>
            <person name="Bumgarner R."/>
            <person name="Weinstock G.M."/>
            <person name="Mardis E.R."/>
            <person name="Remington K.A."/>
            <person name="Strausberg R.L."/>
            <person name="Venter J.C."/>
            <person name="Wilson R.K."/>
            <person name="Batzer M.A."/>
            <person name="Bustamante C.D."/>
            <person name="Eichler E.E."/>
            <person name="Hahn M.W."/>
            <person name="Hardison R.C."/>
            <person name="Makova K.D."/>
            <person name="Miller W."/>
            <person name="Milosavljevic A."/>
            <person name="Palermo R.E."/>
            <person name="Siepel A."/>
            <person name="Sikela J.M."/>
            <person name="Attaway T."/>
            <person name="Bell S."/>
            <person name="Bernard K.E."/>
            <person name="Buhay C.J."/>
            <person name="Chandrabose M.N."/>
            <person name="Dao M."/>
            <person name="Davis C."/>
            <person name="Delehaunty K.D."/>
            <person name="Ding Y."/>
            <person name="Dinh H.H."/>
            <person name="Dugan-Rocha S."/>
            <person name="Fulton L.A."/>
            <person name="Gabisi R.A."/>
            <person name="Garner T.T."/>
            <person name="Godfrey J."/>
            <person name="Hawes A.C."/>
            <person name="Hernandez J."/>
            <person name="Hines S."/>
            <person name="Holder M."/>
            <person name="Hume J."/>
            <person name="Jhangiani S.N."/>
            <person name="Joshi V."/>
            <person name="Khan Z.M."/>
            <person name="Kirkness E.F."/>
            <person name="Cree A."/>
            <person name="Fowler R.G."/>
            <person name="Lee S."/>
            <person name="Lewis L.R."/>
            <person name="Li Z."/>
            <person name="Liu Y.-S."/>
            <person name="Moore S.M."/>
            <person name="Muzny D."/>
            <person name="Nazareth L.V."/>
            <person name="Ngo D.N."/>
            <person name="Okwuonu G.O."/>
            <person name="Pai G."/>
            <person name="Parker D."/>
            <person name="Paul H.A."/>
            <person name="Pfannkoch C."/>
            <person name="Pohl C.S."/>
            <person name="Rogers Y.-H.C."/>
            <person name="Ruiz S.J."/>
            <person name="Sabo A."/>
            <person name="Santibanez J."/>
            <person name="Schneider B.W."/>
            <person name="Smith S.M."/>
            <person name="Sodergren E."/>
            <person name="Svatek A.F."/>
            <person name="Utterback T.R."/>
            <person name="Vattathil S."/>
            <person name="Warren W."/>
            <person name="White C.S."/>
            <person name="Chinwalla A.T."/>
            <person name="Feng Y."/>
            <person name="Halpern A.L."/>
            <person name="Hillier L.W."/>
            <person name="Huang X."/>
            <person name="Minx P."/>
            <person name="Nelson J.O."/>
            <person name="Pepin K.H."/>
            <person name="Qin X."/>
            <person name="Sutton G.G."/>
            <person name="Venter E."/>
            <person name="Walenz B.P."/>
            <person name="Wallis J.W."/>
            <person name="Worley K.C."/>
            <person name="Yang S.-P."/>
            <person name="Jones S.M."/>
            <person name="Marra M.A."/>
            <person name="Rocchi M."/>
            <person name="Schein J.E."/>
            <person name="Baertsch R."/>
            <person name="Clarke L."/>
            <person name="Csuros M."/>
            <person name="Glasscock J."/>
            <person name="Harris R.A."/>
            <person name="Havlak P."/>
            <person name="Jackson A.R."/>
            <person name="Jiang H."/>
            <person name="Liu Y."/>
            <person name="Messina D.N."/>
            <person name="Shen Y."/>
            <person name="Song H.X.-Z."/>
            <person name="Wylie T."/>
            <person name="Zhang L."/>
            <person name="Birney E."/>
            <person name="Han K."/>
            <person name="Konkel M.K."/>
            <person name="Lee J."/>
            <person name="Smit A.F.A."/>
            <person name="Ullmer B."/>
            <person name="Wang H."/>
            <person name="Xing J."/>
            <person name="Burhans R."/>
            <person name="Cheng Z."/>
            <person name="Karro J.E."/>
            <person name="Ma J."/>
            <person name="Raney B."/>
            <person name="She X."/>
            <person name="Cox M.J."/>
            <person name="Demuth J.P."/>
            <person name="Dumas L.J."/>
            <person name="Han S.-G."/>
            <person name="Hopkins J."/>
            <person name="Karimpour-Fard A."/>
            <person name="Kim Y.H."/>
            <person name="Pollack J.R."/>
            <person name="Vinar T."/>
            <person name="Addo-Quaye C."/>
            <person name="Degenhardt J."/>
            <person name="Denby A."/>
            <person name="Hubisz M.J."/>
            <person name="Indap A."/>
            <person name="Kosiol C."/>
            <person name="Lahn B.T."/>
            <person name="Lawson H.A."/>
            <person name="Marklein A."/>
            <person name="Nielsen R."/>
            <person name="Vallender E.J."/>
            <person name="Clark A.G."/>
            <person name="Ferguson B."/>
            <person name="Hernandez R.D."/>
            <person name="Hirani K."/>
            <person name="Kehrer-Sawatzki H."/>
            <person name="Kolb J."/>
            <person name="Patil S."/>
            <person name="Pu L.-L."/>
            <person name="Ren Y."/>
            <person name="Smith D.G."/>
            <person name="Wheeler D.A."/>
            <person name="Schenck I."/>
            <person name="Ball E.V."/>
            <person name="Chen R."/>
            <person name="Cooper D.N."/>
            <person name="Giardine B."/>
            <person name="Hsu F."/>
            <person name="Kent W.J."/>
            <person name="Lesk A."/>
            <person name="Nelson D.L."/>
            <person name="O'brien W.E."/>
            <person name="Pruefer K."/>
            <person name="Stenson P.D."/>
            <person name="Wallace J.C."/>
            <person name="Ke H."/>
            <person name="Liu X.-M."/>
            <person name="Wang P."/>
            <person name="Xiang A.P."/>
            <person name="Yang F."/>
            <person name="Barber G.P."/>
            <person name="Haussler D."/>
            <person name="Karolchik D."/>
            <person name="Kern A.D."/>
            <person name="Kuhn R.M."/>
            <person name="Smith K.E."/>
            <person name="Zwieg A.S."/>
        </authorList>
    </citation>
    <scope>NUCLEOTIDE SEQUENCE [LARGE SCALE GENOMIC DNA]</scope>
    <source>
        <strain evidence="21">17573</strain>
    </source>
</reference>
<comment type="subunit">
    <text evidence="16">Core subunit of respiratory chain NADH dehydrogenase (Complex I) which is composed of 45 different subunits.</text>
</comment>
<evidence type="ECO:0000256" key="3">
    <source>
        <dbReference type="ARBA" id="ARBA00012944"/>
    </source>
</evidence>
<keyword evidence="10" id="KW-0249">Electron transport</keyword>
<dbReference type="SMR" id="A0A5F8A9X5"/>
<reference evidence="20" key="3">
    <citation type="submission" date="2025-08" db="UniProtKB">
        <authorList>
            <consortium name="Ensembl"/>
        </authorList>
    </citation>
    <scope>IDENTIFICATION</scope>
    <source>
        <strain evidence="20">17573</strain>
    </source>
</reference>
<reference evidence="20" key="2">
    <citation type="submission" date="2019-01" db="EMBL/GenBank/DDBJ databases">
        <authorList>
            <person name="Graves T."/>
            <person name="Eichler E.E."/>
            <person name="Wilson R.K."/>
        </authorList>
    </citation>
    <scope>NUCLEOTIDE SEQUENCE [LARGE SCALE GENOMIC DNA]</scope>
    <source>
        <strain evidence="20">17573</strain>
    </source>
</reference>
<evidence type="ECO:0000256" key="17">
    <source>
        <dbReference type="ARBA" id="ARBA00031019"/>
    </source>
</evidence>
<protein>
    <recommendedName>
        <fullName evidence="4">NADH-ubiquinone oxidoreductase chain 6</fullName>
        <ecNumber evidence="3">7.1.1.2</ecNumber>
    </recommendedName>
    <alternativeName>
        <fullName evidence="17">NADH dehydrogenase subunit 6</fullName>
    </alternativeName>
</protein>
<dbReference type="VEuPathDB" id="HostDB:ENSMMUG00000063316"/>
<evidence type="ECO:0000256" key="10">
    <source>
        <dbReference type="ARBA" id="ARBA00022982"/>
    </source>
</evidence>
<feature type="transmembrane region" description="Helical" evidence="19">
    <location>
        <begin position="70"/>
        <end position="89"/>
    </location>
</feature>
<dbReference type="Bgee" id="ENSMMUG00000063316">
    <property type="expression patterns" value="Expressed in fibroblast and 20 other cell types or tissues"/>
</dbReference>
<evidence type="ECO:0000256" key="7">
    <source>
        <dbReference type="ARBA" id="ARBA00022692"/>
    </source>
</evidence>
<dbReference type="InterPro" id="IPR050269">
    <property type="entry name" value="ComplexI_Subunit6"/>
</dbReference>
<comment type="subcellular location">
    <subcellularLocation>
        <location evidence="1">Mitochondrion inner membrane</location>
        <topology evidence="1">Multi-pass membrane protein</topology>
    </subcellularLocation>
</comment>
<evidence type="ECO:0000256" key="1">
    <source>
        <dbReference type="ARBA" id="ARBA00004448"/>
    </source>
</evidence>
<evidence type="ECO:0000256" key="15">
    <source>
        <dbReference type="ARBA" id="ARBA00024313"/>
    </source>
</evidence>
<dbReference type="EC" id="7.1.1.2" evidence="3"/>
<keyword evidence="11 19" id="KW-1133">Transmembrane helix</keyword>
<comment type="catalytic activity">
    <reaction evidence="18">
        <text>a ubiquinone + NADH + 5 H(+)(in) = a ubiquinol + NAD(+) + 4 H(+)(out)</text>
        <dbReference type="Rhea" id="RHEA:29091"/>
        <dbReference type="Rhea" id="RHEA-COMP:9565"/>
        <dbReference type="Rhea" id="RHEA-COMP:9566"/>
        <dbReference type="ChEBI" id="CHEBI:15378"/>
        <dbReference type="ChEBI" id="CHEBI:16389"/>
        <dbReference type="ChEBI" id="CHEBI:17976"/>
        <dbReference type="ChEBI" id="CHEBI:57540"/>
        <dbReference type="ChEBI" id="CHEBI:57945"/>
        <dbReference type="EC" id="7.1.1.2"/>
    </reaction>
</comment>
<dbReference type="AlphaFoldDB" id="A0A5F8A9X5"/>
<dbReference type="GO" id="GO:0005739">
    <property type="term" value="C:mitochondrion"/>
    <property type="evidence" value="ECO:0000318"/>
    <property type="project" value="GO_Central"/>
</dbReference>
<evidence type="ECO:0000256" key="16">
    <source>
        <dbReference type="ARBA" id="ARBA00024376"/>
    </source>
</evidence>
<feature type="transmembrane region" description="Helical" evidence="19">
    <location>
        <begin position="126"/>
        <end position="145"/>
    </location>
</feature>
<dbReference type="GO" id="GO:0008137">
    <property type="term" value="F:NADH dehydrogenase (ubiquinone) activity"/>
    <property type="evidence" value="ECO:0007669"/>
    <property type="project" value="UniProtKB-EC"/>
</dbReference>
<evidence type="ECO:0000256" key="14">
    <source>
        <dbReference type="ARBA" id="ARBA00023136"/>
    </source>
</evidence>
<evidence type="ECO:0000256" key="19">
    <source>
        <dbReference type="SAM" id="Phobius"/>
    </source>
</evidence>
<keyword evidence="9" id="KW-1278">Translocase</keyword>
<evidence type="ECO:0000256" key="18">
    <source>
        <dbReference type="ARBA" id="ARBA00049551"/>
    </source>
</evidence>
<evidence type="ECO:0000313" key="20">
    <source>
        <dbReference type="Ensembl" id="ENSMMUP00000074743.1"/>
    </source>
</evidence>
<evidence type="ECO:0000256" key="4">
    <source>
        <dbReference type="ARBA" id="ARBA00021095"/>
    </source>
</evidence>
<evidence type="ECO:0000256" key="8">
    <source>
        <dbReference type="ARBA" id="ARBA00022792"/>
    </source>
</evidence>
<name>A0A5F8A9X5_MACMU</name>
<evidence type="ECO:0000256" key="6">
    <source>
        <dbReference type="ARBA" id="ARBA00022660"/>
    </source>
</evidence>
<keyword evidence="7 19" id="KW-0812">Transmembrane</keyword>
<dbReference type="InParanoid" id="A0A5F8A9X5"/>
<keyword evidence="8" id="KW-0999">Mitochondrion inner membrane</keyword>